<dbReference type="Pfam" id="PF00486">
    <property type="entry name" value="Trans_reg_C"/>
    <property type="match status" value="1"/>
</dbReference>
<feature type="DNA-binding region" description="OmpR/PhoB-type" evidence="2">
    <location>
        <begin position="199"/>
        <end position="296"/>
    </location>
</feature>
<feature type="transmembrane region" description="Helical" evidence="3">
    <location>
        <begin position="159"/>
        <end position="178"/>
    </location>
</feature>
<feature type="domain" description="OmpR/PhoB-type" evidence="4">
    <location>
        <begin position="199"/>
        <end position="296"/>
    </location>
</feature>
<dbReference type="SMART" id="SM00862">
    <property type="entry name" value="Trans_reg_C"/>
    <property type="match status" value="1"/>
</dbReference>
<name>A0A6M0ILQ7_9BACT</name>
<dbReference type="Proteomes" id="UP000477386">
    <property type="component" value="Unassembled WGS sequence"/>
</dbReference>
<keyword evidence="3" id="KW-0472">Membrane</keyword>
<dbReference type="SUPFAM" id="SSF46894">
    <property type="entry name" value="C-terminal effector domain of the bipartite response regulators"/>
    <property type="match status" value="1"/>
</dbReference>
<reference evidence="5 6" key="1">
    <citation type="submission" date="2020-02" db="EMBL/GenBank/DDBJ databases">
        <title>Draft genome sequence of two Spirosoma agri KCTC 52727 and Spirosoma terrae KCTC 52035.</title>
        <authorList>
            <person name="Rojas J."/>
            <person name="Ambika Manirajan B."/>
            <person name="Ratering S."/>
            <person name="Suarez C."/>
            <person name="Schnell S."/>
        </authorList>
    </citation>
    <scope>NUCLEOTIDE SEQUENCE [LARGE SCALE GENOMIC DNA]</scope>
    <source>
        <strain evidence="5 6">KCTC 52727</strain>
    </source>
</reference>
<accession>A0A6M0ILQ7</accession>
<dbReference type="GO" id="GO:0006355">
    <property type="term" value="P:regulation of DNA-templated transcription"/>
    <property type="evidence" value="ECO:0007669"/>
    <property type="project" value="InterPro"/>
</dbReference>
<evidence type="ECO:0000313" key="6">
    <source>
        <dbReference type="Proteomes" id="UP000477386"/>
    </source>
</evidence>
<sequence length="303" mass="33469">MRKVAVVLVLVSVGLLFVQFVGLTPTVGNTDDLRFAQKVNLALRRTAHHLLAEKGDSISRIPPVQQLNTTVFRVRLEQPFDYGRLPTLLEQSLAIHGINGNYDVTVLDCVSGELQLGYNFLDLRKDSGVPCVGRKQGPGCYNLQLVFTAPTTQNQPGTVWGAGLLGFLLLGGAYVFWIRANKESNKSITLTNDTVPNAGMLIRVGQLTFSNTNQVVTVAGVQHTLTYREAKLLHLFMRHPNQLLERDFILKSVWEDEGIIVGRSVDVFVSRLRKLLQTDPAVRIVAVHGVGYRLEVTLIQGSA</sequence>
<evidence type="ECO:0000256" key="3">
    <source>
        <dbReference type="SAM" id="Phobius"/>
    </source>
</evidence>
<keyword evidence="6" id="KW-1185">Reference proteome</keyword>
<dbReference type="AlphaFoldDB" id="A0A6M0ILQ7"/>
<dbReference type="CDD" id="cd00383">
    <property type="entry name" value="trans_reg_C"/>
    <property type="match status" value="1"/>
</dbReference>
<keyword evidence="3" id="KW-0812">Transmembrane</keyword>
<dbReference type="GO" id="GO:0003677">
    <property type="term" value="F:DNA binding"/>
    <property type="evidence" value="ECO:0007669"/>
    <property type="project" value="UniProtKB-UniRule"/>
</dbReference>
<dbReference type="Gene3D" id="1.10.10.10">
    <property type="entry name" value="Winged helix-like DNA-binding domain superfamily/Winged helix DNA-binding domain"/>
    <property type="match status" value="1"/>
</dbReference>
<keyword evidence="1 2" id="KW-0238">DNA-binding</keyword>
<gene>
    <name evidence="5" type="ORF">GK091_20330</name>
</gene>
<evidence type="ECO:0000259" key="4">
    <source>
        <dbReference type="PROSITE" id="PS51755"/>
    </source>
</evidence>
<dbReference type="PROSITE" id="PS51755">
    <property type="entry name" value="OMPR_PHOB"/>
    <property type="match status" value="1"/>
</dbReference>
<protein>
    <submittedName>
        <fullName evidence="5">Response regulator transcription factor</fullName>
    </submittedName>
</protein>
<evidence type="ECO:0000313" key="5">
    <source>
        <dbReference type="EMBL" id="NEU69246.1"/>
    </source>
</evidence>
<evidence type="ECO:0000256" key="2">
    <source>
        <dbReference type="PROSITE-ProRule" id="PRU01091"/>
    </source>
</evidence>
<evidence type="ECO:0000256" key="1">
    <source>
        <dbReference type="ARBA" id="ARBA00023125"/>
    </source>
</evidence>
<dbReference type="InterPro" id="IPR036388">
    <property type="entry name" value="WH-like_DNA-bd_sf"/>
</dbReference>
<organism evidence="5 6">
    <name type="scientific">Spirosoma agri</name>
    <dbReference type="NCBI Taxonomy" id="1987381"/>
    <lineage>
        <taxon>Bacteria</taxon>
        <taxon>Pseudomonadati</taxon>
        <taxon>Bacteroidota</taxon>
        <taxon>Cytophagia</taxon>
        <taxon>Cytophagales</taxon>
        <taxon>Cytophagaceae</taxon>
        <taxon>Spirosoma</taxon>
    </lineage>
</organism>
<keyword evidence="3" id="KW-1133">Transmembrane helix</keyword>
<comment type="caution">
    <text evidence="5">The sequence shown here is derived from an EMBL/GenBank/DDBJ whole genome shotgun (WGS) entry which is preliminary data.</text>
</comment>
<dbReference type="InterPro" id="IPR001867">
    <property type="entry name" value="OmpR/PhoB-type_DNA-bd"/>
</dbReference>
<dbReference type="EMBL" id="JAAGNZ010000002">
    <property type="protein sequence ID" value="NEU69246.1"/>
    <property type="molecule type" value="Genomic_DNA"/>
</dbReference>
<dbReference type="GO" id="GO:0000160">
    <property type="term" value="P:phosphorelay signal transduction system"/>
    <property type="evidence" value="ECO:0007669"/>
    <property type="project" value="InterPro"/>
</dbReference>
<proteinExistence type="predicted"/>
<dbReference type="InterPro" id="IPR016032">
    <property type="entry name" value="Sig_transdc_resp-reg_C-effctor"/>
</dbReference>